<evidence type="ECO:0000256" key="1">
    <source>
        <dbReference type="SAM" id="SignalP"/>
    </source>
</evidence>
<accession>A0A6A2Z7F1</accession>
<evidence type="ECO:0000313" key="3">
    <source>
        <dbReference type="Proteomes" id="UP000436088"/>
    </source>
</evidence>
<keyword evidence="1" id="KW-0732">Signal</keyword>
<dbReference type="Proteomes" id="UP000436088">
    <property type="component" value="Unassembled WGS sequence"/>
</dbReference>
<dbReference type="AlphaFoldDB" id="A0A6A2Z7F1"/>
<keyword evidence="3" id="KW-1185">Reference proteome</keyword>
<name>A0A6A2Z7F1_HIBSY</name>
<protein>
    <submittedName>
        <fullName evidence="2">Uncharacterized protein</fullName>
    </submittedName>
</protein>
<sequence length="81" mass="8629">MPRTMGCAKLLVVIFLVLMAEASIGGCIRPGGGGGKDLKQLFSGQLPRGPVPPSGPSFCHNKLRPDKYTQFSYGSDYVNCP</sequence>
<feature type="chain" id="PRO_5025383405" evidence="1">
    <location>
        <begin position="23"/>
        <end position="81"/>
    </location>
</feature>
<organism evidence="2 3">
    <name type="scientific">Hibiscus syriacus</name>
    <name type="common">Rose of Sharon</name>
    <dbReference type="NCBI Taxonomy" id="106335"/>
    <lineage>
        <taxon>Eukaryota</taxon>
        <taxon>Viridiplantae</taxon>
        <taxon>Streptophyta</taxon>
        <taxon>Embryophyta</taxon>
        <taxon>Tracheophyta</taxon>
        <taxon>Spermatophyta</taxon>
        <taxon>Magnoliopsida</taxon>
        <taxon>eudicotyledons</taxon>
        <taxon>Gunneridae</taxon>
        <taxon>Pentapetalae</taxon>
        <taxon>rosids</taxon>
        <taxon>malvids</taxon>
        <taxon>Malvales</taxon>
        <taxon>Malvaceae</taxon>
        <taxon>Malvoideae</taxon>
        <taxon>Hibiscus</taxon>
    </lineage>
</organism>
<dbReference type="EMBL" id="VEPZ02001198">
    <property type="protein sequence ID" value="KAE8687924.1"/>
    <property type="molecule type" value="Genomic_DNA"/>
</dbReference>
<gene>
    <name evidence="2" type="ORF">F3Y22_tig00111005pilonHSYRG00004</name>
</gene>
<reference evidence="2" key="1">
    <citation type="submission" date="2019-09" db="EMBL/GenBank/DDBJ databases">
        <title>Draft genome information of white flower Hibiscus syriacus.</title>
        <authorList>
            <person name="Kim Y.-M."/>
        </authorList>
    </citation>
    <scope>NUCLEOTIDE SEQUENCE [LARGE SCALE GENOMIC DNA]</scope>
    <source>
        <strain evidence="2">YM2019G1</strain>
    </source>
</reference>
<comment type="caution">
    <text evidence="2">The sequence shown here is derived from an EMBL/GenBank/DDBJ whole genome shotgun (WGS) entry which is preliminary data.</text>
</comment>
<feature type="signal peptide" evidence="1">
    <location>
        <begin position="1"/>
        <end position="22"/>
    </location>
</feature>
<evidence type="ECO:0000313" key="2">
    <source>
        <dbReference type="EMBL" id="KAE8687924.1"/>
    </source>
</evidence>
<proteinExistence type="predicted"/>